<evidence type="ECO:0000313" key="3">
    <source>
        <dbReference type="Proteomes" id="UP001576774"/>
    </source>
</evidence>
<reference evidence="2 3" key="1">
    <citation type="submission" date="2024-09" db="EMBL/GenBank/DDBJ databases">
        <title>Floridaenema gen nov. (Aerosakkonemataceae, Aerosakkonematales ord. nov., Cyanobacteria) from benthic tropical and subtropical fresh waters, with the description of four new species.</title>
        <authorList>
            <person name="Moretto J.A."/>
            <person name="Berthold D.E."/>
            <person name="Lefler F.W."/>
            <person name="Huang I.-S."/>
            <person name="Laughinghouse H. IV."/>
        </authorList>
    </citation>
    <scope>NUCLEOTIDE SEQUENCE [LARGE SCALE GENOMIC DNA]</scope>
    <source>
        <strain evidence="2 3">BLCC-F46</strain>
    </source>
</reference>
<organism evidence="2 3">
    <name type="scientific">Floridaenema aerugineum BLCC-F46</name>
    <dbReference type="NCBI Taxonomy" id="3153654"/>
    <lineage>
        <taxon>Bacteria</taxon>
        <taxon>Bacillati</taxon>
        <taxon>Cyanobacteriota</taxon>
        <taxon>Cyanophyceae</taxon>
        <taxon>Oscillatoriophycideae</taxon>
        <taxon>Aerosakkonematales</taxon>
        <taxon>Aerosakkonemataceae</taxon>
        <taxon>Floridanema</taxon>
        <taxon>Floridanema aerugineum</taxon>
    </lineage>
</organism>
<dbReference type="RefSeq" id="WP_413269745.1">
    <property type="nucleotide sequence ID" value="NZ_JBHFNQ010000056.1"/>
</dbReference>
<evidence type="ECO:0000313" key="2">
    <source>
        <dbReference type="EMBL" id="MFB2876620.1"/>
    </source>
</evidence>
<dbReference type="Gene3D" id="1.10.287.950">
    <property type="entry name" value="Methyl-accepting chemotaxis protein"/>
    <property type="match status" value="1"/>
</dbReference>
<comment type="caution">
    <text evidence="2">The sequence shown here is derived from an EMBL/GenBank/DDBJ whole genome shotgun (WGS) entry which is preliminary data.</text>
</comment>
<proteinExistence type="predicted"/>
<feature type="transmembrane region" description="Helical" evidence="1">
    <location>
        <begin position="12"/>
        <end position="29"/>
    </location>
</feature>
<evidence type="ECO:0000256" key="1">
    <source>
        <dbReference type="SAM" id="Phobius"/>
    </source>
</evidence>
<name>A0ABV4X1G2_9CYAN</name>
<protein>
    <submittedName>
        <fullName evidence="2">Uncharacterized protein</fullName>
    </submittedName>
</protein>
<keyword evidence="1" id="KW-0812">Transmembrane</keyword>
<sequence>MSLENTWTWADIVQLLAGFILFMVGTWIGKNQEKSIKQTKGLTEKIDQSVSETQTLTQKINKSVGLTEGIAQKIDKSVSKTQTLTQDINGLTKKIDQSVSETQTLTQDIKGLTEKIDQSVSQTQTLTQEINKSVGLTEGIAQKINKSVGLTEGIAQEIKSLQTGLSELEMSEKIGVIEWGLNRVSQREAGAAPALLYDCLAVLPILEFSGEPLANKYANLLLKSLELLTEHYSVDNNPMAAILIADSLKAIEKLKSRGRQEIAENMTDALARYLDSVKYNDKQKAEEICSYLLQPETVKLVLNLGKGETLKISRLLAPCNQIKLDKS</sequence>
<dbReference type="Proteomes" id="UP001576774">
    <property type="component" value="Unassembled WGS sequence"/>
</dbReference>
<dbReference type="EMBL" id="JBHFNQ010000056">
    <property type="protein sequence ID" value="MFB2876620.1"/>
    <property type="molecule type" value="Genomic_DNA"/>
</dbReference>
<dbReference type="SUPFAM" id="SSF58104">
    <property type="entry name" value="Methyl-accepting chemotaxis protein (MCP) signaling domain"/>
    <property type="match status" value="1"/>
</dbReference>
<gene>
    <name evidence="2" type="ORF">ACE1CC_06985</name>
</gene>
<accession>A0ABV4X1G2</accession>
<keyword evidence="3" id="KW-1185">Reference proteome</keyword>
<keyword evidence="1" id="KW-0472">Membrane</keyword>
<keyword evidence="1" id="KW-1133">Transmembrane helix</keyword>